<reference evidence="16 17" key="1">
    <citation type="submission" date="2023-01" db="EMBL/GenBank/DDBJ databases">
        <title>Analysis of 21 Apiospora genomes using comparative genomics revels a genus with tremendous synthesis potential of carbohydrate active enzymes and secondary metabolites.</title>
        <authorList>
            <person name="Sorensen T."/>
        </authorList>
    </citation>
    <scope>NUCLEOTIDE SEQUENCE [LARGE SCALE GENOMIC DNA]</scope>
    <source>
        <strain evidence="16 17">CBS 83171</strain>
    </source>
</reference>
<evidence type="ECO:0000256" key="13">
    <source>
        <dbReference type="SAM" id="MobiDB-lite"/>
    </source>
</evidence>
<dbReference type="PROSITE" id="PS51384">
    <property type="entry name" value="FAD_FR"/>
    <property type="match status" value="1"/>
</dbReference>
<evidence type="ECO:0000313" key="17">
    <source>
        <dbReference type="Proteomes" id="UP001446871"/>
    </source>
</evidence>
<keyword evidence="17" id="KW-1185">Reference proteome</keyword>
<dbReference type="Pfam" id="PF01794">
    <property type="entry name" value="Ferric_reduct"/>
    <property type="match status" value="1"/>
</dbReference>
<keyword evidence="10" id="KW-0406">Ion transport</keyword>
<feature type="transmembrane region" description="Helical" evidence="14">
    <location>
        <begin position="218"/>
        <end position="240"/>
    </location>
</feature>
<keyword evidence="6 14" id="KW-0812">Transmembrane</keyword>
<evidence type="ECO:0000256" key="14">
    <source>
        <dbReference type="SAM" id="Phobius"/>
    </source>
</evidence>
<comment type="subcellular location">
    <subcellularLocation>
        <location evidence="1">Cell membrane</location>
        <topology evidence="1">Multi-pass membrane protein</topology>
    </subcellularLocation>
</comment>
<keyword evidence="4" id="KW-0813">Transport</keyword>
<gene>
    <name evidence="16" type="ORF">PG996_005258</name>
</gene>
<dbReference type="Gene3D" id="1.10.510.10">
    <property type="entry name" value="Transferase(Phosphotransferase) domain 1"/>
    <property type="match status" value="1"/>
</dbReference>
<dbReference type="CDD" id="cd06186">
    <property type="entry name" value="NOX_Duox_like_FAD_NADP"/>
    <property type="match status" value="1"/>
</dbReference>
<evidence type="ECO:0000256" key="12">
    <source>
        <dbReference type="ARBA" id="ARBA00048483"/>
    </source>
</evidence>
<dbReference type="PANTHER" id="PTHR32361:SF26">
    <property type="entry name" value="FAD-BINDING 8 DOMAIN-CONTAINING PROTEIN-RELATED"/>
    <property type="match status" value="1"/>
</dbReference>
<keyword evidence="8 14" id="KW-1133">Transmembrane helix</keyword>
<dbReference type="Pfam" id="PF08030">
    <property type="entry name" value="NAD_binding_6"/>
    <property type="match status" value="1"/>
</dbReference>
<dbReference type="Proteomes" id="UP001446871">
    <property type="component" value="Unassembled WGS sequence"/>
</dbReference>
<keyword evidence="7" id="KW-0249">Electron transport</keyword>
<feature type="transmembrane region" description="Helical" evidence="14">
    <location>
        <begin position="447"/>
        <end position="464"/>
    </location>
</feature>
<keyword evidence="11 14" id="KW-0472">Membrane</keyword>
<evidence type="ECO:0000256" key="11">
    <source>
        <dbReference type="ARBA" id="ARBA00023136"/>
    </source>
</evidence>
<dbReference type="Pfam" id="PF08022">
    <property type="entry name" value="FAD_binding_8"/>
    <property type="match status" value="1"/>
</dbReference>
<evidence type="ECO:0000256" key="9">
    <source>
        <dbReference type="ARBA" id="ARBA00023002"/>
    </source>
</evidence>
<keyword evidence="9" id="KW-0560">Oxidoreductase</keyword>
<dbReference type="InterPro" id="IPR013112">
    <property type="entry name" value="FAD-bd_8"/>
</dbReference>
<comment type="catalytic activity">
    <reaction evidence="12">
        <text>2 a Fe(II)-siderophore + NADP(+) + H(+) = 2 a Fe(III)-siderophore + NADPH</text>
        <dbReference type="Rhea" id="RHEA:28795"/>
        <dbReference type="Rhea" id="RHEA-COMP:11342"/>
        <dbReference type="Rhea" id="RHEA-COMP:11344"/>
        <dbReference type="ChEBI" id="CHEBI:15378"/>
        <dbReference type="ChEBI" id="CHEBI:29033"/>
        <dbReference type="ChEBI" id="CHEBI:29034"/>
        <dbReference type="ChEBI" id="CHEBI:57783"/>
        <dbReference type="ChEBI" id="CHEBI:58349"/>
        <dbReference type="EC" id="1.16.1.9"/>
    </reaction>
</comment>
<comment type="similarity">
    <text evidence="2">Belongs to the ferric reductase (FRE) family.</text>
</comment>
<evidence type="ECO:0000259" key="15">
    <source>
        <dbReference type="PROSITE" id="PS51384"/>
    </source>
</evidence>
<feature type="region of interest" description="Disordered" evidence="13">
    <location>
        <begin position="14"/>
        <end position="54"/>
    </location>
</feature>
<dbReference type="SUPFAM" id="SSF52343">
    <property type="entry name" value="Ferredoxin reductase-like, C-terminal NADP-linked domain"/>
    <property type="match status" value="1"/>
</dbReference>
<dbReference type="InterPro" id="IPR013130">
    <property type="entry name" value="Fe3_Rdtase_TM_dom"/>
</dbReference>
<proteinExistence type="inferred from homology"/>
<feature type="compositionally biased region" description="Low complexity" evidence="13">
    <location>
        <begin position="22"/>
        <end position="31"/>
    </location>
</feature>
<dbReference type="Gene3D" id="3.40.50.80">
    <property type="entry name" value="Nucleotide-binding domain of ferredoxin-NADP reductase (FNR) module"/>
    <property type="match status" value="1"/>
</dbReference>
<comment type="caution">
    <text evidence="16">The sequence shown here is derived from an EMBL/GenBank/DDBJ whole genome shotgun (WGS) entry which is preliminary data.</text>
</comment>
<dbReference type="InterPro" id="IPR017927">
    <property type="entry name" value="FAD-bd_FR_type"/>
</dbReference>
<evidence type="ECO:0000256" key="2">
    <source>
        <dbReference type="ARBA" id="ARBA00006278"/>
    </source>
</evidence>
<protein>
    <recommendedName>
        <fullName evidence="3">ferric-chelate reductase (NADPH)</fullName>
        <ecNumber evidence="3">1.16.1.9</ecNumber>
    </recommendedName>
</protein>
<feature type="transmembrane region" description="Helical" evidence="14">
    <location>
        <begin position="311"/>
        <end position="333"/>
    </location>
</feature>
<dbReference type="EMBL" id="JAQQWM010000003">
    <property type="protein sequence ID" value="KAK8071910.1"/>
    <property type="molecule type" value="Genomic_DNA"/>
</dbReference>
<dbReference type="EC" id="1.16.1.9" evidence="3"/>
<evidence type="ECO:0000256" key="5">
    <source>
        <dbReference type="ARBA" id="ARBA00022475"/>
    </source>
</evidence>
<accession>A0ABR1VL13</accession>
<sequence>MDRSQKRITQIFLGNLENISESPTSTGSGPTRSLPDRSVDKRPDTSGKLEKHAASENEAAAATNLAYPSETQLAAILGQILDGLIYLRAEGFEHPLLACENILLNLDGDVKIGKLWVRCSDDHVLTTIANPQYCQNISSRGTSRDLQIIGNITMRLMQKYAKENDAVGVDEPQRWPPHSNAISFLSLTTSASSMVELSGHEFLAEQWRKHQRWEKESVHSTCGLMSFGLLFLHVVIVVVERGSFSWRVTQELFAMIGTLSLSLLVCLTIPALRRSFYEAFIRTHQVLAMSFLVGLWQHLSSFADFPWLYLYIYFGVVLSLHILQAVFLSYHNIVWGEPFPRARVTYKNGAMRIRLQLPRAVKFDAGQYIGLWMPTSSFTSFFQIHPFMVTSWAEIAQYNIELFVEPRRGITSKLLRNATLDTNRSAYRTAFFSGPHGKSVPVWDFETVLLVATGFGIAAVLPYLRKLIRGYNLCRGRTRRIHLVWLVNNLELVAAAGDLLNDALSDDTIGDGYVQQYGKHARATLFPGLPQWEDILKSEIQGDFLMPEIEKVLDGKADEDFFRRLQRFERERGKILVLISGNCEVQDELCSLTRKYMFDGVQLQELDYQPE</sequence>
<dbReference type="InterPro" id="IPR017938">
    <property type="entry name" value="Riboflavin_synthase-like_b-brl"/>
</dbReference>
<dbReference type="InterPro" id="IPR039261">
    <property type="entry name" value="FNR_nucleotide-bd"/>
</dbReference>
<evidence type="ECO:0000256" key="1">
    <source>
        <dbReference type="ARBA" id="ARBA00004651"/>
    </source>
</evidence>
<evidence type="ECO:0000256" key="8">
    <source>
        <dbReference type="ARBA" id="ARBA00022989"/>
    </source>
</evidence>
<evidence type="ECO:0000256" key="7">
    <source>
        <dbReference type="ARBA" id="ARBA00022982"/>
    </source>
</evidence>
<evidence type="ECO:0000313" key="16">
    <source>
        <dbReference type="EMBL" id="KAK8071910.1"/>
    </source>
</evidence>
<evidence type="ECO:0000256" key="3">
    <source>
        <dbReference type="ARBA" id="ARBA00012668"/>
    </source>
</evidence>
<dbReference type="InterPro" id="IPR051410">
    <property type="entry name" value="Ferric/Cupric_Reductase"/>
</dbReference>
<feature type="transmembrane region" description="Helical" evidence="14">
    <location>
        <begin position="252"/>
        <end position="272"/>
    </location>
</feature>
<dbReference type="SUPFAM" id="SSF63380">
    <property type="entry name" value="Riboflavin synthase domain-like"/>
    <property type="match status" value="1"/>
</dbReference>
<dbReference type="InterPro" id="IPR013121">
    <property type="entry name" value="Fe_red_NAD-bd_6"/>
</dbReference>
<name>A0ABR1VL13_9PEZI</name>
<dbReference type="PANTHER" id="PTHR32361">
    <property type="entry name" value="FERRIC/CUPRIC REDUCTASE TRANSMEMBRANE COMPONENT"/>
    <property type="match status" value="1"/>
</dbReference>
<evidence type="ECO:0000256" key="4">
    <source>
        <dbReference type="ARBA" id="ARBA00022448"/>
    </source>
</evidence>
<feature type="domain" description="FAD-binding FR-type" evidence="15">
    <location>
        <begin position="320"/>
        <end position="442"/>
    </location>
</feature>
<feature type="compositionally biased region" description="Basic and acidic residues" evidence="13">
    <location>
        <begin position="34"/>
        <end position="54"/>
    </location>
</feature>
<evidence type="ECO:0000256" key="10">
    <source>
        <dbReference type="ARBA" id="ARBA00023065"/>
    </source>
</evidence>
<evidence type="ECO:0000256" key="6">
    <source>
        <dbReference type="ARBA" id="ARBA00022692"/>
    </source>
</evidence>
<dbReference type="InterPro" id="IPR011009">
    <property type="entry name" value="Kinase-like_dom_sf"/>
</dbReference>
<dbReference type="SUPFAM" id="SSF56112">
    <property type="entry name" value="Protein kinase-like (PK-like)"/>
    <property type="match status" value="1"/>
</dbReference>
<organism evidence="16 17">
    <name type="scientific">Apiospora saccharicola</name>
    <dbReference type="NCBI Taxonomy" id="335842"/>
    <lineage>
        <taxon>Eukaryota</taxon>
        <taxon>Fungi</taxon>
        <taxon>Dikarya</taxon>
        <taxon>Ascomycota</taxon>
        <taxon>Pezizomycotina</taxon>
        <taxon>Sordariomycetes</taxon>
        <taxon>Xylariomycetidae</taxon>
        <taxon>Amphisphaeriales</taxon>
        <taxon>Apiosporaceae</taxon>
        <taxon>Apiospora</taxon>
    </lineage>
</organism>
<keyword evidence="5" id="KW-1003">Cell membrane</keyword>